<sequence length="138" mass="16720">MSNNLMSDYYMHLLQYRLESFKVWPFDDDWKCTPQRLAEAGFYHCPTDQEPDAVCCFMCFKELDGWEPTDDPWEEHVKHSPNCPFLKINKPIEELTVEQFIKLEIKRQKNKMQKILDSRRKEFEHHGHAVREEMQRLV</sequence>
<dbReference type="CDD" id="cd00022">
    <property type="entry name" value="BIR"/>
    <property type="match status" value="1"/>
</dbReference>
<gene>
    <name evidence="17" type="ORF">SNE40_005706</name>
</gene>
<evidence type="ECO:0000256" key="15">
    <source>
        <dbReference type="ARBA" id="ARBA00023306"/>
    </source>
</evidence>
<dbReference type="GO" id="GO:0051301">
    <property type="term" value="P:cell division"/>
    <property type="evidence" value="ECO:0007669"/>
    <property type="project" value="UniProtKB-KW"/>
</dbReference>
<protein>
    <recommendedName>
        <fullName evidence="19">Survivin</fullName>
    </recommendedName>
</protein>
<name>A0AAN8K5E1_PATCE</name>
<keyword evidence="6" id="KW-0597">Phosphoprotein</keyword>
<dbReference type="GO" id="GO:0000775">
    <property type="term" value="C:chromosome, centromeric region"/>
    <property type="evidence" value="ECO:0007669"/>
    <property type="project" value="UniProtKB-SubCell"/>
</dbReference>
<dbReference type="Proteomes" id="UP001347796">
    <property type="component" value="Unassembled WGS sequence"/>
</dbReference>
<evidence type="ECO:0000256" key="14">
    <source>
        <dbReference type="ARBA" id="ARBA00023242"/>
    </source>
</evidence>
<dbReference type="AlphaFoldDB" id="A0AAN8K5E1"/>
<dbReference type="Gene3D" id="1.10.1170.10">
    <property type="entry name" value="Inhibitor Of Apoptosis Protein (2mihbC-IAP-1), Chain A"/>
    <property type="match status" value="1"/>
</dbReference>
<keyword evidence="12" id="KW-0832">Ubl conjugation</keyword>
<dbReference type="PROSITE" id="PS50143">
    <property type="entry name" value="BIR_REPEAT_2"/>
    <property type="match status" value="1"/>
</dbReference>
<keyword evidence="15" id="KW-0131">Cell cycle</keyword>
<evidence type="ECO:0008006" key="19">
    <source>
        <dbReference type="Google" id="ProtNLM"/>
    </source>
</evidence>
<keyword evidence="5" id="KW-0963">Cytoplasm</keyword>
<comment type="caution">
    <text evidence="17">The sequence shown here is derived from an EMBL/GenBank/DDBJ whole genome shotgun (WGS) entry which is preliminary data.</text>
</comment>
<evidence type="ECO:0000256" key="7">
    <source>
        <dbReference type="ARBA" id="ARBA00022618"/>
    </source>
</evidence>
<reference evidence="17 18" key="1">
    <citation type="submission" date="2024-01" db="EMBL/GenBank/DDBJ databases">
        <title>The genome of the rayed Mediterranean limpet Patella caerulea (Linnaeus, 1758).</title>
        <authorList>
            <person name="Anh-Thu Weber A."/>
            <person name="Halstead-Nussloch G."/>
        </authorList>
    </citation>
    <scope>NUCLEOTIDE SEQUENCE [LARGE SCALE GENOMIC DNA]</scope>
    <source>
        <strain evidence="17">AATW-2023a</strain>
        <tissue evidence="17">Whole specimen</tissue>
    </source>
</reference>
<evidence type="ECO:0000313" key="17">
    <source>
        <dbReference type="EMBL" id="KAK6187749.1"/>
    </source>
</evidence>
<dbReference type="SMART" id="SM00238">
    <property type="entry name" value="BIR"/>
    <property type="match status" value="1"/>
</dbReference>
<dbReference type="InterPro" id="IPR001370">
    <property type="entry name" value="BIR_rpt"/>
</dbReference>
<dbReference type="GO" id="GO:0005819">
    <property type="term" value="C:spindle"/>
    <property type="evidence" value="ECO:0007669"/>
    <property type="project" value="UniProtKB-SubCell"/>
</dbReference>
<accession>A0AAN8K5E1</accession>
<dbReference type="Pfam" id="PF00653">
    <property type="entry name" value="BIR"/>
    <property type="match status" value="1"/>
</dbReference>
<evidence type="ECO:0000256" key="9">
    <source>
        <dbReference type="ARBA" id="ARBA00022776"/>
    </source>
</evidence>
<comment type="similarity">
    <text evidence="4">Belongs to the IAP family.</text>
</comment>
<dbReference type="PANTHER" id="PTHR46771">
    <property type="entry name" value="DETERIN"/>
    <property type="match status" value="1"/>
</dbReference>
<evidence type="ECO:0000256" key="10">
    <source>
        <dbReference type="ARBA" id="ARBA00022829"/>
    </source>
</evidence>
<dbReference type="GO" id="GO:0005634">
    <property type="term" value="C:nucleus"/>
    <property type="evidence" value="ECO:0007669"/>
    <property type="project" value="UniProtKB-SubCell"/>
</dbReference>
<dbReference type="GO" id="GO:0007059">
    <property type="term" value="P:chromosome segregation"/>
    <property type="evidence" value="ECO:0007669"/>
    <property type="project" value="UniProtKB-KW"/>
</dbReference>
<evidence type="ECO:0000256" key="1">
    <source>
        <dbReference type="ARBA" id="ARBA00004123"/>
    </source>
</evidence>
<keyword evidence="13" id="KW-0206">Cytoskeleton</keyword>
<evidence type="ECO:0000256" key="13">
    <source>
        <dbReference type="ARBA" id="ARBA00023212"/>
    </source>
</evidence>
<dbReference type="SUPFAM" id="SSF57924">
    <property type="entry name" value="Inhibitor of apoptosis (IAP) repeat"/>
    <property type="match status" value="1"/>
</dbReference>
<comment type="subcellular location">
    <subcellularLocation>
        <location evidence="3">Chromosome</location>
        <location evidence="3">Centromere</location>
    </subcellularLocation>
    <subcellularLocation>
        <location evidence="2">Cytoplasm</location>
        <location evidence="2">Cytoskeleton</location>
        <location evidence="2">Spindle</location>
    </subcellularLocation>
    <subcellularLocation>
        <location evidence="1">Nucleus</location>
    </subcellularLocation>
</comment>
<evidence type="ECO:0000256" key="11">
    <source>
        <dbReference type="ARBA" id="ARBA00022833"/>
    </source>
</evidence>
<dbReference type="InterPro" id="IPR051190">
    <property type="entry name" value="Baculoviral_IAP"/>
</dbReference>
<evidence type="ECO:0000256" key="5">
    <source>
        <dbReference type="ARBA" id="ARBA00022490"/>
    </source>
</evidence>
<keyword evidence="7" id="KW-0132">Cell division</keyword>
<dbReference type="FunFam" id="1.10.1170.10:FF:000009">
    <property type="entry name" value="Baculoviral IAP repeat-containing protein 5"/>
    <property type="match status" value="1"/>
</dbReference>
<dbReference type="GO" id="GO:0046872">
    <property type="term" value="F:metal ion binding"/>
    <property type="evidence" value="ECO:0007669"/>
    <property type="project" value="UniProtKB-KW"/>
</dbReference>
<evidence type="ECO:0000256" key="6">
    <source>
        <dbReference type="ARBA" id="ARBA00022553"/>
    </source>
</evidence>
<keyword evidence="14" id="KW-0539">Nucleus</keyword>
<evidence type="ECO:0000256" key="8">
    <source>
        <dbReference type="ARBA" id="ARBA00022723"/>
    </source>
</evidence>
<evidence type="ECO:0000256" key="12">
    <source>
        <dbReference type="ARBA" id="ARBA00022843"/>
    </source>
</evidence>
<evidence type="ECO:0000256" key="2">
    <source>
        <dbReference type="ARBA" id="ARBA00004186"/>
    </source>
</evidence>
<keyword evidence="10" id="KW-0159">Chromosome partition</keyword>
<keyword evidence="8" id="KW-0479">Metal-binding</keyword>
<proteinExistence type="inferred from homology"/>
<organism evidence="17 18">
    <name type="scientific">Patella caerulea</name>
    <name type="common">Rayed Mediterranean limpet</name>
    <dbReference type="NCBI Taxonomy" id="87958"/>
    <lineage>
        <taxon>Eukaryota</taxon>
        <taxon>Metazoa</taxon>
        <taxon>Spiralia</taxon>
        <taxon>Lophotrochozoa</taxon>
        <taxon>Mollusca</taxon>
        <taxon>Gastropoda</taxon>
        <taxon>Patellogastropoda</taxon>
        <taxon>Patelloidea</taxon>
        <taxon>Patellidae</taxon>
        <taxon>Patella</taxon>
    </lineage>
</organism>
<keyword evidence="16" id="KW-0137">Centromere</keyword>
<keyword evidence="11" id="KW-0862">Zinc</keyword>
<dbReference type="EMBL" id="JAZGQO010000004">
    <property type="protein sequence ID" value="KAK6187749.1"/>
    <property type="molecule type" value="Genomic_DNA"/>
</dbReference>
<evidence type="ECO:0000256" key="4">
    <source>
        <dbReference type="ARBA" id="ARBA00006672"/>
    </source>
</evidence>
<evidence type="ECO:0000313" key="18">
    <source>
        <dbReference type="Proteomes" id="UP001347796"/>
    </source>
</evidence>
<dbReference type="PANTHER" id="PTHR46771:SF5">
    <property type="entry name" value="DETERIN"/>
    <property type="match status" value="1"/>
</dbReference>
<evidence type="ECO:0000256" key="3">
    <source>
        <dbReference type="ARBA" id="ARBA00004584"/>
    </source>
</evidence>
<evidence type="ECO:0000256" key="16">
    <source>
        <dbReference type="ARBA" id="ARBA00023328"/>
    </source>
</evidence>
<keyword evidence="18" id="KW-1185">Reference proteome</keyword>
<keyword evidence="9" id="KW-0498">Mitosis</keyword>